<evidence type="ECO:0000313" key="6">
    <source>
        <dbReference type="EMBL" id="ANE03836.1"/>
    </source>
</evidence>
<evidence type="ECO:0000313" key="7">
    <source>
        <dbReference type="Proteomes" id="UP000076929"/>
    </source>
</evidence>
<sequence>MRRRSFHTTFIRTLATLLSIVVVSSCAPNPPKTYTQDTKILRYETSGFDLNVVELADALGYLENIKLHSVGRAQGGIDAIESMKNDRTDFSIIPFNGLIITEVNSGFPITAVAACSGTAGNTTSALLVRKDEDIMSVKDLVGKKIGMNNVGALGSAVLELYFEQAGLTAAEIASIRLRPIPVDVIEQRLFQGQVDAIWVNDNIKQRALALDQFTALAEDVDIIGHRNTGSVVVKQSLIDSDPEVVETLVNGIARALEFEQTHTSMEVREVYSDYLEDIGQASRIPAFTGWQSSGVTTTGGLMDAEDFQIWSEWAEQKLHVNAVDLSQVYTNEFNPYFRD</sequence>
<dbReference type="KEGG" id="ccjz:ccrud_06150"/>
<protein>
    <submittedName>
        <fullName evidence="6">ABC transporter substrate-binding protein</fullName>
    </submittedName>
</protein>
<feature type="signal peptide" evidence="4">
    <location>
        <begin position="1"/>
        <end position="27"/>
    </location>
</feature>
<keyword evidence="3 4" id="KW-0732">Signal</keyword>
<dbReference type="Proteomes" id="UP000076929">
    <property type="component" value="Chromosome"/>
</dbReference>
<dbReference type="AlphaFoldDB" id="A0A172QT42"/>
<gene>
    <name evidence="6" type="ORF">ccrud_06150</name>
</gene>
<dbReference type="PROSITE" id="PS51257">
    <property type="entry name" value="PROKAR_LIPOPROTEIN"/>
    <property type="match status" value="1"/>
</dbReference>
<dbReference type="Gene3D" id="3.40.190.10">
    <property type="entry name" value="Periplasmic binding protein-like II"/>
    <property type="match status" value="2"/>
</dbReference>
<feature type="chain" id="PRO_5007999819" evidence="4">
    <location>
        <begin position="28"/>
        <end position="339"/>
    </location>
</feature>
<comment type="subcellular location">
    <subcellularLocation>
        <location evidence="1">Periplasm</location>
    </subcellularLocation>
</comment>
<name>A0A172QT42_9CORY</name>
<evidence type="ECO:0000256" key="2">
    <source>
        <dbReference type="ARBA" id="ARBA00010742"/>
    </source>
</evidence>
<dbReference type="InterPro" id="IPR015168">
    <property type="entry name" value="SsuA/THI5"/>
</dbReference>
<dbReference type="OrthoDB" id="8877897at2"/>
<proteinExistence type="inferred from homology"/>
<keyword evidence="7" id="KW-1185">Reference proteome</keyword>
<feature type="domain" description="SsuA/THI5-like" evidence="5">
    <location>
        <begin position="72"/>
        <end position="258"/>
    </location>
</feature>
<dbReference type="Pfam" id="PF09084">
    <property type="entry name" value="NMT1"/>
    <property type="match status" value="1"/>
</dbReference>
<evidence type="ECO:0000256" key="3">
    <source>
        <dbReference type="ARBA" id="ARBA00022729"/>
    </source>
</evidence>
<evidence type="ECO:0000256" key="4">
    <source>
        <dbReference type="SAM" id="SignalP"/>
    </source>
</evidence>
<dbReference type="EMBL" id="CP015622">
    <property type="protein sequence ID" value="ANE03836.1"/>
    <property type="molecule type" value="Genomic_DNA"/>
</dbReference>
<comment type="similarity">
    <text evidence="2">Belongs to the bacterial solute-binding protein SsuA/TauA family.</text>
</comment>
<dbReference type="RefSeq" id="WP_066565333.1">
    <property type="nucleotide sequence ID" value="NZ_CP015622.1"/>
</dbReference>
<dbReference type="PANTHER" id="PTHR30024">
    <property type="entry name" value="ALIPHATIC SULFONATES-BINDING PROTEIN-RELATED"/>
    <property type="match status" value="1"/>
</dbReference>
<dbReference type="SUPFAM" id="SSF53850">
    <property type="entry name" value="Periplasmic binding protein-like II"/>
    <property type="match status" value="1"/>
</dbReference>
<evidence type="ECO:0000256" key="1">
    <source>
        <dbReference type="ARBA" id="ARBA00004418"/>
    </source>
</evidence>
<accession>A0A172QT42</accession>
<organism evidence="6 7">
    <name type="scientific">Corynebacterium crudilactis</name>
    <dbReference type="NCBI Taxonomy" id="1652495"/>
    <lineage>
        <taxon>Bacteria</taxon>
        <taxon>Bacillati</taxon>
        <taxon>Actinomycetota</taxon>
        <taxon>Actinomycetes</taxon>
        <taxon>Mycobacteriales</taxon>
        <taxon>Corynebacteriaceae</taxon>
        <taxon>Corynebacterium</taxon>
    </lineage>
</organism>
<evidence type="ECO:0000259" key="5">
    <source>
        <dbReference type="Pfam" id="PF09084"/>
    </source>
</evidence>
<reference evidence="6 7" key="1">
    <citation type="submission" date="2016-05" db="EMBL/GenBank/DDBJ databases">
        <title>Complete genome sequence of Corynebacterium crudilactis, a new Corynebacterium species isolated from raw cow's milk.</title>
        <authorList>
            <person name="Christian R."/>
            <person name="Zimmermann J."/>
            <person name="Lipski A."/>
            <person name="Kalinowski J."/>
        </authorList>
    </citation>
    <scope>NUCLEOTIDE SEQUENCE [LARGE SCALE GENOMIC DNA]</scope>
    <source>
        <strain evidence="6 7">JZ16</strain>
    </source>
</reference>
<dbReference type="STRING" id="1652495.ccrud_06150"/>
<dbReference type="GO" id="GO:0042597">
    <property type="term" value="C:periplasmic space"/>
    <property type="evidence" value="ECO:0007669"/>
    <property type="project" value="UniProtKB-SubCell"/>
</dbReference>
<dbReference type="PANTHER" id="PTHR30024:SF47">
    <property type="entry name" value="TAURINE-BINDING PERIPLASMIC PROTEIN"/>
    <property type="match status" value="1"/>
</dbReference>